<evidence type="ECO:0000313" key="1">
    <source>
        <dbReference type="EMBL" id="GJE61803.1"/>
    </source>
</evidence>
<protein>
    <submittedName>
        <fullName evidence="1">Uncharacterized protein</fullName>
    </submittedName>
</protein>
<accession>A0ABQ4U442</accession>
<evidence type="ECO:0000313" key="2">
    <source>
        <dbReference type="Proteomes" id="UP001055057"/>
    </source>
</evidence>
<comment type="caution">
    <text evidence="1">The sequence shown here is derived from an EMBL/GenBank/DDBJ whole genome shotgun (WGS) entry which is preliminary data.</text>
</comment>
<keyword evidence="2" id="KW-1185">Reference proteome</keyword>
<dbReference type="EMBL" id="BPRB01000246">
    <property type="protein sequence ID" value="GJE61803.1"/>
    <property type="molecule type" value="Genomic_DNA"/>
</dbReference>
<reference evidence="1" key="2">
    <citation type="submission" date="2021-08" db="EMBL/GenBank/DDBJ databases">
        <authorList>
            <person name="Tani A."/>
            <person name="Ola A."/>
            <person name="Ogura Y."/>
            <person name="Katsura K."/>
            <person name="Hayashi T."/>
        </authorList>
    </citation>
    <scope>NUCLEOTIDE SEQUENCE</scope>
    <source>
        <strain evidence="1">DSM 23632</strain>
    </source>
</reference>
<organism evidence="1 2">
    <name type="scientific">Methylobacterium trifolii</name>
    <dbReference type="NCBI Taxonomy" id="1003092"/>
    <lineage>
        <taxon>Bacteria</taxon>
        <taxon>Pseudomonadati</taxon>
        <taxon>Pseudomonadota</taxon>
        <taxon>Alphaproteobacteria</taxon>
        <taxon>Hyphomicrobiales</taxon>
        <taxon>Methylobacteriaceae</taxon>
        <taxon>Methylobacterium</taxon>
    </lineage>
</organism>
<reference evidence="1" key="1">
    <citation type="journal article" date="2021" name="Front. Microbiol.">
        <title>Comprehensive Comparative Genomics and Phenotyping of Methylobacterium Species.</title>
        <authorList>
            <person name="Alessa O."/>
            <person name="Ogura Y."/>
            <person name="Fujitani Y."/>
            <person name="Takami H."/>
            <person name="Hayashi T."/>
            <person name="Sahin N."/>
            <person name="Tani A."/>
        </authorList>
    </citation>
    <scope>NUCLEOTIDE SEQUENCE</scope>
    <source>
        <strain evidence="1">DSM 23632</strain>
    </source>
</reference>
<dbReference type="Proteomes" id="UP001055057">
    <property type="component" value="Unassembled WGS sequence"/>
</dbReference>
<sequence>MSDPRRALLCPPLPPIGPQALRPRVAPSQSLTRLARFGFCLAALSLPVLGITVADTVHRASGPETMQAAVLSSPSRSMAVPAGASRTAPPVREAFLHTVQPAQPE</sequence>
<proteinExistence type="predicted"/>
<gene>
    <name evidence="1" type="ORF">MPOCJGCO_3929</name>
</gene>
<name>A0ABQ4U442_9HYPH</name>